<dbReference type="CDD" id="cd07012">
    <property type="entry name" value="PBP2_Bug_TTT"/>
    <property type="match status" value="1"/>
</dbReference>
<evidence type="ECO:0000313" key="4">
    <source>
        <dbReference type="Proteomes" id="UP000297564"/>
    </source>
</evidence>
<sequence length="329" mass="34597">MNPSFKIAVRPLAALLAAASLMAVAPSSALAQPADKPLRIVVPFPAGGTADVLPRLLADKMRDAYPAGVVVENKTGAGGNIGAESVARSDADGSTLLASPPGPIAINQHLYKSLPFDPTKWVPITVMATVPNVLAVSNKLPVKTVDEFIAYLKANPGKVSYASQGNGSTSHLTANLFMQLTGTEMTHIPYRGTAPALNDLVGGQVDVFFDNIASSAQFHQGGRIKILAVADEKRSSVLPQVPTFAEQKLPNMQAVTFFTVVAPPGTPQAAVDKAYKAFSGAISQPDVKQKFAAQGAEPRGWSPQQTGQFVKAESEKWNKVIKSANVTVD</sequence>
<comment type="caution">
    <text evidence="3">The sequence shown here is derived from an EMBL/GenBank/DDBJ whole genome shotgun (WGS) entry which is preliminary data.</text>
</comment>
<dbReference type="InterPro" id="IPR042100">
    <property type="entry name" value="Bug_dom1"/>
</dbReference>
<dbReference type="PANTHER" id="PTHR42928:SF5">
    <property type="entry name" value="BLR1237 PROTEIN"/>
    <property type="match status" value="1"/>
</dbReference>
<accession>A0A4Z0C1C1</accession>
<dbReference type="PIRSF" id="PIRSF017082">
    <property type="entry name" value="YflP"/>
    <property type="match status" value="1"/>
</dbReference>
<gene>
    <name evidence="3" type="ORF">EZ242_00725</name>
</gene>
<dbReference type="RefSeq" id="WP_135283200.1">
    <property type="nucleotide sequence ID" value="NZ_SMLL01000001.1"/>
</dbReference>
<organism evidence="3 4">
    <name type="scientific">Ramlibacter rhizophilus</name>
    <dbReference type="NCBI Taxonomy" id="1781167"/>
    <lineage>
        <taxon>Bacteria</taxon>
        <taxon>Pseudomonadati</taxon>
        <taxon>Pseudomonadota</taxon>
        <taxon>Betaproteobacteria</taxon>
        <taxon>Burkholderiales</taxon>
        <taxon>Comamonadaceae</taxon>
        <taxon>Ramlibacter</taxon>
    </lineage>
</organism>
<keyword evidence="2" id="KW-0732">Signal</keyword>
<dbReference type="OrthoDB" id="8678477at2"/>
<dbReference type="Pfam" id="PF03401">
    <property type="entry name" value="TctC"/>
    <property type="match status" value="1"/>
</dbReference>
<dbReference type="SUPFAM" id="SSF53850">
    <property type="entry name" value="Periplasmic binding protein-like II"/>
    <property type="match status" value="1"/>
</dbReference>
<reference evidence="3 4" key="1">
    <citation type="submission" date="2019-03" db="EMBL/GenBank/DDBJ databases">
        <title>Ramlibacter rhizophilus CCTCC AB2015357, whole genome shotgun sequence.</title>
        <authorList>
            <person name="Zhang X."/>
            <person name="Feng G."/>
            <person name="Zhu H."/>
        </authorList>
    </citation>
    <scope>NUCLEOTIDE SEQUENCE [LARGE SCALE GENOMIC DNA]</scope>
    <source>
        <strain evidence="3 4">CCTCC AB2015357</strain>
    </source>
</reference>
<protein>
    <submittedName>
        <fullName evidence="3">Tripartite tricarboxylate transporter substrate binding protein</fullName>
    </submittedName>
</protein>
<dbReference type="AlphaFoldDB" id="A0A4Z0C1C1"/>
<dbReference type="EMBL" id="SMLL01000001">
    <property type="protein sequence ID" value="TFZ04318.1"/>
    <property type="molecule type" value="Genomic_DNA"/>
</dbReference>
<dbReference type="InterPro" id="IPR005064">
    <property type="entry name" value="BUG"/>
</dbReference>
<dbReference type="Gene3D" id="3.40.190.10">
    <property type="entry name" value="Periplasmic binding protein-like II"/>
    <property type="match status" value="1"/>
</dbReference>
<dbReference type="Proteomes" id="UP000297564">
    <property type="component" value="Unassembled WGS sequence"/>
</dbReference>
<dbReference type="Gene3D" id="3.40.190.150">
    <property type="entry name" value="Bordetella uptake gene, domain 1"/>
    <property type="match status" value="1"/>
</dbReference>
<evidence type="ECO:0000313" key="3">
    <source>
        <dbReference type="EMBL" id="TFZ04318.1"/>
    </source>
</evidence>
<comment type="similarity">
    <text evidence="1">Belongs to the UPF0065 (bug) family.</text>
</comment>
<feature type="signal peptide" evidence="2">
    <location>
        <begin position="1"/>
        <end position="31"/>
    </location>
</feature>
<feature type="chain" id="PRO_5021475553" evidence="2">
    <location>
        <begin position="32"/>
        <end position="329"/>
    </location>
</feature>
<evidence type="ECO:0000256" key="1">
    <source>
        <dbReference type="ARBA" id="ARBA00006987"/>
    </source>
</evidence>
<proteinExistence type="inferred from homology"/>
<dbReference type="PANTHER" id="PTHR42928">
    <property type="entry name" value="TRICARBOXYLATE-BINDING PROTEIN"/>
    <property type="match status" value="1"/>
</dbReference>
<keyword evidence="4" id="KW-1185">Reference proteome</keyword>
<evidence type="ECO:0000256" key="2">
    <source>
        <dbReference type="SAM" id="SignalP"/>
    </source>
</evidence>
<name>A0A4Z0C1C1_9BURK</name>